<proteinExistence type="predicted"/>
<dbReference type="InParanoid" id="A0A1V8S8D1"/>
<keyword evidence="1" id="KW-0175">Coiled coil</keyword>
<organism evidence="2 3">
    <name type="scientific">Cryoendolithus antarcticus</name>
    <dbReference type="NCBI Taxonomy" id="1507870"/>
    <lineage>
        <taxon>Eukaryota</taxon>
        <taxon>Fungi</taxon>
        <taxon>Dikarya</taxon>
        <taxon>Ascomycota</taxon>
        <taxon>Pezizomycotina</taxon>
        <taxon>Dothideomycetes</taxon>
        <taxon>Dothideomycetidae</taxon>
        <taxon>Cladosporiales</taxon>
        <taxon>Cladosporiaceae</taxon>
        <taxon>Cryoendolithus</taxon>
    </lineage>
</organism>
<protein>
    <submittedName>
        <fullName evidence="2">Uncharacterized protein</fullName>
    </submittedName>
</protein>
<dbReference type="AlphaFoldDB" id="A0A1V8S8D1"/>
<accession>A0A1V8S8D1</accession>
<name>A0A1V8S8D1_9PEZI</name>
<dbReference type="Proteomes" id="UP000192596">
    <property type="component" value="Unassembled WGS sequence"/>
</dbReference>
<feature type="coiled-coil region" evidence="1">
    <location>
        <begin position="167"/>
        <end position="194"/>
    </location>
</feature>
<comment type="caution">
    <text evidence="2">The sequence shown here is derived from an EMBL/GenBank/DDBJ whole genome shotgun (WGS) entry which is preliminary data.</text>
</comment>
<evidence type="ECO:0000313" key="3">
    <source>
        <dbReference type="Proteomes" id="UP000192596"/>
    </source>
</evidence>
<keyword evidence="3" id="KW-1185">Reference proteome</keyword>
<evidence type="ECO:0000313" key="2">
    <source>
        <dbReference type="EMBL" id="OQN95382.1"/>
    </source>
</evidence>
<dbReference type="OrthoDB" id="5421041at2759"/>
<gene>
    <name evidence="2" type="ORF">B0A48_18617</name>
</gene>
<dbReference type="EMBL" id="NAJO01000101">
    <property type="protein sequence ID" value="OQN95382.1"/>
    <property type="molecule type" value="Genomic_DNA"/>
</dbReference>
<evidence type="ECO:0000256" key="1">
    <source>
        <dbReference type="SAM" id="Coils"/>
    </source>
</evidence>
<reference evidence="3" key="1">
    <citation type="submission" date="2017-03" db="EMBL/GenBank/DDBJ databases">
        <title>Genomes of endolithic fungi from Antarctica.</title>
        <authorList>
            <person name="Coleine C."/>
            <person name="Masonjones S."/>
            <person name="Stajich J.E."/>
        </authorList>
    </citation>
    <scope>NUCLEOTIDE SEQUENCE [LARGE SCALE GENOMIC DNA]</scope>
    <source>
        <strain evidence="3">CCFEE 5527</strain>
    </source>
</reference>
<sequence>MAQRIACIVLVEIHQRMGQPPADVIAETVQIGRGIGHNPNEVEKTVVAMLDFGHRYKNLEITVDGGIALVLGCELSESFWTKLLPKSGPLFTSVIEHLRTTDAARLSVKYAQVQHRIVSEKSTRIKILVDQVKQKDLDVEIGGEKVQGLFKAIGAEKQRNEAWTTVKKNGEARIAQLETENKELQKARTNSKKQDDLKETEGLDVVWSNTVEAVFSTFYRDVTFADIFWYTKSFWSRLKPISHSIKSLPVPHSNTIAAKQMRCIIIPASLARAFAEYLFHPTYLLRRDSGTRDMLIRQARADSAEESVVRASIQALLPSEQEGILSEQINEFCDDSMALVGGLLAPSEQPKFRDLLEDLAENASEAWRELCCFTEAVEPRFDVIHYDDWSWDELV</sequence>